<gene>
    <name evidence="2" type="ORF">JBS370_LOCUS42177</name>
</gene>
<keyword evidence="1" id="KW-0812">Transmembrane</keyword>
<keyword evidence="1" id="KW-0472">Membrane</keyword>
<dbReference type="Proteomes" id="UP000663836">
    <property type="component" value="Unassembled WGS sequence"/>
</dbReference>
<organism evidence="2 3">
    <name type="scientific">Rotaria sordida</name>
    <dbReference type="NCBI Taxonomy" id="392033"/>
    <lineage>
        <taxon>Eukaryota</taxon>
        <taxon>Metazoa</taxon>
        <taxon>Spiralia</taxon>
        <taxon>Gnathifera</taxon>
        <taxon>Rotifera</taxon>
        <taxon>Eurotatoria</taxon>
        <taxon>Bdelloidea</taxon>
        <taxon>Philodinida</taxon>
        <taxon>Philodinidae</taxon>
        <taxon>Rotaria</taxon>
    </lineage>
</organism>
<dbReference type="PANTHER" id="PTHR12496">
    <property type="entry name" value="CGI-41 METHYLTRANSFERASE"/>
    <property type="match status" value="1"/>
</dbReference>
<comment type="caution">
    <text evidence="2">The sequence shown here is derived from an EMBL/GenBank/DDBJ whole genome shotgun (WGS) entry which is preliminary data.</text>
</comment>
<evidence type="ECO:0000313" key="2">
    <source>
        <dbReference type="EMBL" id="CAF4359027.1"/>
    </source>
</evidence>
<name>A0A820LM06_9BILA</name>
<dbReference type="EMBL" id="CAJOBD010053489">
    <property type="protein sequence ID" value="CAF4359027.1"/>
    <property type="molecule type" value="Genomic_DNA"/>
</dbReference>
<protein>
    <submittedName>
        <fullName evidence="2">Uncharacterized protein</fullName>
    </submittedName>
</protein>
<keyword evidence="1" id="KW-1133">Transmembrane helix</keyword>
<dbReference type="AlphaFoldDB" id="A0A820LM06"/>
<dbReference type="PANTHER" id="PTHR12496:SF9">
    <property type="entry name" value="METHYLTRANSFERASE-LIKE PROTEIN 25-RELATED"/>
    <property type="match status" value="1"/>
</dbReference>
<dbReference type="InterPro" id="IPR052220">
    <property type="entry name" value="METTL25"/>
</dbReference>
<reference evidence="2" key="1">
    <citation type="submission" date="2021-02" db="EMBL/GenBank/DDBJ databases">
        <authorList>
            <person name="Nowell W R."/>
        </authorList>
    </citation>
    <scope>NUCLEOTIDE SEQUENCE</scope>
</reference>
<evidence type="ECO:0000313" key="3">
    <source>
        <dbReference type="Proteomes" id="UP000663836"/>
    </source>
</evidence>
<accession>A0A820LM06</accession>
<sequence length="74" mass="8622">MITSNVINDYWIHYESRHYQFRTFIQLKVLFSGLIEVIILFDRLVFLRESVPTASSYLVALVEPTKSSRCGVPI</sequence>
<evidence type="ECO:0000256" key="1">
    <source>
        <dbReference type="SAM" id="Phobius"/>
    </source>
</evidence>
<proteinExistence type="predicted"/>
<feature type="transmembrane region" description="Helical" evidence="1">
    <location>
        <begin position="23"/>
        <end position="41"/>
    </location>
</feature>